<dbReference type="Pfam" id="PF13188">
    <property type="entry name" value="PAS_8"/>
    <property type="match status" value="1"/>
</dbReference>
<dbReference type="AlphaFoldDB" id="A0A0F9CYF4"/>
<evidence type="ECO:0000313" key="2">
    <source>
        <dbReference type="EMBL" id="KKL04893.1"/>
    </source>
</evidence>
<proteinExistence type="predicted"/>
<dbReference type="NCBIfam" id="TIGR00229">
    <property type="entry name" value="sensory_box"/>
    <property type="match status" value="1"/>
</dbReference>
<protein>
    <recommendedName>
        <fullName evidence="1">PAS domain-containing protein</fullName>
    </recommendedName>
</protein>
<feature type="domain" description="PAS" evidence="1">
    <location>
        <begin position="13"/>
        <end position="71"/>
    </location>
</feature>
<accession>A0A0F9CYF4</accession>
<reference evidence="2" key="1">
    <citation type="journal article" date="2015" name="Nature">
        <title>Complex archaea that bridge the gap between prokaryotes and eukaryotes.</title>
        <authorList>
            <person name="Spang A."/>
            <person name="Saw J.H."/>
            <person name="Jorgensen S.L."/>
            <person name="Zaremba-Niedzwiedzka K."/>
            <person name="Martijn J."/>
            <person name="Lind A.E."/>
            <person name="van Eijk R."/>
            <person name="Schleper C."/>
            <person name="Guy L."/>
            <person name="Ettema T.J."/>
        </authorList>
    </citation>
    <scope>NUCLEOTIDE SEQUENCE</scope>
</reference>
<gene>
    <name evidence="2" type="ORF">LCGC14_2611550</name>
</gene>
<dbReference type="Gene3D" id="3.30.450.20">
    <property type="entry name" value="PAS domain"/>
    <property type="match status" value="1"/>
</dbReference>
<name>A0A0F9CYF4_9ZZZZ</name>
<dbReference type="InterPro" id="IPR035965">
    <property type="entry name" value="PAS-like_dom_sf"/>
</dbReference>
<organism evidence="2">
    <name type="scientific">marine sediment metagenome</name>
    <dbReference type="NCBI Taxonomy" id="412755"/>
    <lineage>
        <taxon>unclassified sequences</taxon>
        <taxon>metagenomes</taxon>
        <taxon>ecological metagenomes</taxon>
    </lineage>
</organism>
<feature type="non-terminal residue" evidence="2">
    <location>
        <position position="71"/>
    </location>
</feature>
<dbReference type="InterPro" id="IPR000014">
    <property type="entry name" value="PAS"/>
</dbReference>
<evidence type="ECO:0000259" key="1">
    <source>
        <dbReference type="PROSITE" id="PS50112"/>
    </source>
</evidence>
<sequence length="71" mass="7834">MLTDVLHEQDEKQAELLRSVLDCTTDGVVVVDEAGEVVLFNPAAAELLKIKEGERLGLRARVFLPEDETTP</sequence>
<dbReference type="SUPFAM" id="SSF55785">
    <property type="entry name" value="PYP-like sensor domain (PAS domain)"/>
    <property type="match status" value="1"/>
</dbReference>
<dbReference type="CDD" id="cd00130">
    <property type="entry name" value="PAS"/>
    <property type="match status" value="1"/>
</dbReference>
<dbReference type="EMBL" id="LAZR01044345">
    <property type="protein sequence ID" value="KKL04893.1"/>
    <property type="molecule type" value="Genomic_DNA"/>
</dbReference>
<dbReference type="PROSITE" id="PS50112">
    <property type="entry name" value="PAS"/>
    <property type="match status" value="1"/>
</dbReference>
<comment type="caution">
    <text evidence="2">The sequence shown here is derived from an EMBL/GenBank/DDBJ whole genome shotgun (WGS) entry which is preliminary data.</text>
</comment>